<dbReference type="VEuPathDB" id="FungiDB:CLCR_10088"/>
<dbReference type="eggNOG" id="KOG2582">
    <property type="taxonomic scope" value="Eukaryota"/>
</dbReference>
<reference evidence="5" key="1">
    <citation type="submission" date="2015-07" db="EMBL/GenBank/DDBJ databases">
        <authorList>
            <person name="Teixeira M.M."/>
            <person name="Souza R.C."/>
            <person name="Almeida L.G."/>
            <person name="Vicente V.A."/>
            <person name="de Hoog S."/>
            <person name="Bocca A.L."/>
            <person name="de Almeida S.R."/>
            <person name="Vasconcelos A.T."/>
            <person name="Felipe M.S."/>
        </authorList>
    </citation>
    <scope>NUCLEOTIDE SEQUENCE [LARGE SCALE GENOMIC DNA]</scope>
    <source>
        <strain evidence="5">KSF</strain>
    </source>
</reference>
<comment type="caution">
    <text evidence="4">The sequence shown here is derived from an EMBL/GenBank/DDBJ whole genome shotgun (WGS) entry which is preliminary data.</text>
</comment>
<keyword evidence="1" id="KW-0963">Cytoplasm</keyword>
<evidence type="ECO:0000313" key="4">
    <source>
        <dbReference type="EMBL" id="OCT53024.1"/>
    </source>
</evidence>
<sequence length="501" mass="55259">MDQFLAESAALLSTPLPQAESHYDQTAKGLVSALNKLSASDLASARTALDSANTDDHQELPSSHHTILYTYILLANIEVSAASGKAAPRQVPPSVLPEGALWRYIAHLLFEFDPIQARYCGSQLLRIVDYVSLGAEQTTNYVPAIQMLHHFILRLDSTSSTLTSTHRTFVRLCLLSQAYAEAAQVLDKPIYHIPSIQPDTRTNRYLCSDLNRSYLFLSPATGLSQPITSRTYLEYYLLGGMCYMALRRYQDAMLFLEVVLTAPAVQNVASAIMVEAYKKWLLVGLLIRGATPTIPKNVGQNAIKHIRALARPYECVAEAFKIGNIERLRAEIEAGNLIWQDDNNYGLMVEVYQAFRKFAVLKLGRTFAALSIAEVARRTSPDASNLGETKAYLGALIASGALNAVITDGSNGGQTLRFLSSSTSAKSEAQVETALVAQAQDLQTLLQHVQDTEHRLEVSREYVDYLRKLKKLKEEDKKSSGTGAGRSAAVEDVDEDMMEEF</sequence>
<dbReference type="AlphaFoldDB" id="A0A1C1CWX3"/>
<dbReference type="InterPro" id="IPR050756">
    <property type="entry name" value="CSN3"/>
</dbReference>
<gene>
    <name evidence="4" type="primary">csnC</name>
    <name evidence="4" type="ORF">CLCR_10088</name>
</gene>
<dbReference type="GO" id="GO:0008180">
    <property type="term" value="C:COP9 signalosome"/>
    <property type="evidence" value="ECO:0007669"/>
    <property type="project" value="TreeGrafter"/>
</dbReference>
<dbReference type="OrthoDB" id="29061at2759"/>
<feature type="domain" description="COP9 signalosome complex subunit 3 N-terminal helical repeats" evidence="3">
    <location>
        <begin position="57"/>
        <end position="298"/>
    </location>
</feature>
<keyword evidence="5" id="KW-1185">Reference proteome</keyword>
<dbReference type="EMBL" id="LGRB01000008">
    <property type="protein sequence ID" value="OCT53024.1"/>
    <property type="molecule type" value="Genomic_DNA"/>
</dbReference>
<feature type="compositionally biased region" description="Acidic residues" evidence="2">
    <location>
        <begin position="491"/>
        <end position="501"/>
    </location>
</feature>
<evidence type="ECO:0000256" key="2">
    <source>
        <dbReference type="SAM" id="MobiDB-lite"/>
    </source>
</evidence>
<dbReference type="STRING" id="86049.A0A1C1CWX3"/>
<dbReference type="Proteomes" id="UP000094526">
    <property type="component" value="Unassembled WGS sequence"/>
</dbReference>
<dbReference type="PANTHER" id="PTHR10758">
    <property type="entry name" value="26S PROTEASOME NON-ATPASE REGULATORY SUBUNIT 3/COP9 SIGNALOSOME COMPLEX SUBUNIT 3"/>
    <property type="match status" value="1"/>
</dbReference>
<proteinExistence type="predicted"/>
<dbReference type="InterPro" id="IPR055089">
    <property type="entry name" value="COP9_N"/>
</dbReference>
<dbReference type="GO" id="GO:0006511">
    <property type="term" value="P:ubiquitin-dependent protein catabolic process"/>
    <property type="evidence" value="ECO:0007669"/>
    <property type="project" value="TreeGrafter"/>
</dbReference>
<evidence type="ECO:0000259" key="3">
    <source>
        <dbReference type="Pfam" id="PF22788"/>
    </source>
</evidence>
<evidence type="ECO:0000256" key="1">
    <source>
        <dbReference type="ARBA" id="ARBA00022490"/>
    </source>
</evidence>
<dbReference type="PANTHER" id="PTHR10758:SF1">
    <property type="entry name" value="COP9 SIGNALOSOME COMPLEX SUBUNIT 3"/>
    <property type="match status" value="1"/>
</dbReference>
<feature type="region of interest" description="Disordered" evidence="2">
    <location>
        <begin position="474"/>
        <end position="501"/>
    </location>
</feature>
<protein>
    <submittedName>
        <fullName evidence="4">COP9 signalosome complex subunit 3</fullName>
    </submittedName>
</protein>
<evidence type="ECO:0000313" key="5">
    <source>
        <dbReference type="Proteomes" id="UP000094526"/>
    </source>
</evidence>
<dbReference type="VEuPathDB" id="FungiDB:G647_04364"/>
<dbReference type="Pfam" id="PF22788">
    <property type="entry name" value="COP9_hel_rpt"/>
    <property type="match status" value="1"/>
</dbReference>
<name>A0A1C1CWX3_9EURO</name>
<organism evidence="4 5">
    <name type="scientific">Cladophialophora carrionii</name>
    <dbReference type="NCBI Taxonomy" id="86049"/>
    <lineage>
        <taxon>Eukaryota</taxon>
        <taxon>Fungi</taxon>
        <taxon>Dikarya</taxon>
        <taxon>Ascomycota</taxon>
        <taxon>Pezizomycotina</taxon>
        <taxon>Eurotiomycetes</taxon>
        <taxon>Chaetothyriomycetidae</taxon>
        <taxon>Chaetothyriales</taxon>
        <taxon>Herpotrichiellaceae</taxon>
        <taxon>Cladophialophora</taxon>
    </lineage>
</organism>
<accession>A0A1C1CWX3</accession>